<name>A0AAV9HTM2_9PEZI</name>
<protein>
    <submittedName>
        <fullName evidence="2">Uncharacterized protein</fullName>
    </submittedName>
</protein>
<feature type="compositionally biased region" description="Basic and acidic residues" evidence="1">
    <location>
        <begin position="404"/>
        <end position="451"/>
    </location>
</feature>
<keyword evidence="3" id="KW-1185">Reference proteome</keyword>
<reference evidence="2" key="2">
    <citation type="submission" date="2023-06" db="EMBL/GenBank/DDBJ databases">
        <authorList>
            <consortium name="Lawrence Berkeley National Laboratory"/>
            <person name="Mondo S.J."/>
            <person name="Hensen N."/>
            <person name="Bonometti L."/>
            <person name="Westerberg I."/>
            <person name="Brannstrom I.O."/>
            <person name="Guillou S."/>
            <person name="Cros-Aarteil S."/>
            <person name="Calhoun S."/>
            <person name="Haridas S."/>
            <person name="Kuo A."/>
            <person name="Pangilinan J."/>
            <person name="Riley R."/>
            <person name="Labutti K."/>
            <person name="Andreopoulos B."/>
            <person name="Lipzen A."/>
            <person name="Chen C."/>
            <person name="Yanf M."/>
            <person name="Daum C."/>
            <person name="Ng V."/>
            <person name="Clum A."/>
            <person name="Steindorff A."/>
            <person name="Ohm R."/>
            <person name="Martin F."/>
            <person name="Silar P."/>
            <person name="Natvig D."/>
            <person name="Lalanne C."/>
            <person name="Gautier V."/>
            <person name="Ament-Velasquez S.L."/>
            <person name="Kruys A."/>
            <person name="Hutchinson M.I."/>
            <person name="Powell A.J."/>
            <person name="Barry K."/>
            <person name="Miller A.N."/>
            <person name="Grigoriev I.V."/>
            <person name="Debuchy R."/>
            <person name="Gladieux P."/>
            <person name="Thoren M.H."/>
            <person name="Johannesson H."/>
        </authorList>
    </citation>
    <scope>NUCLEOTIDE SEQUENCE</scope>
    <source>
        <strain evidence="2">PSN324</strain>
    </source>
</reference>
<dbReference type="EMBL" id="MU864952">
    <property type="protein sequence ID" value="KAK4464058.1"/>
    <property type="molecule type" value="Genomic_DNA"/>
</dbReference>
<dbReference type="AlphaFoldDB" id="A0AAV9HTM2"/>
<reference evidence="2" key="1">
    <citation type="journal article" date="2023" name="Mol. Phylogenet. Evol.">
        <title>Genome-scale phylogeny and comparative genomics of the fungal order Sordariales.</title>
        <authorList>
            <person name="Hensen N."/>
            <person name="Bonometti L."/>
            <person name="Westerberg I."/>
            <person name="Brannstrom I.O."/>
            <person name="Guillou S."/>
            <person name="Cros-Aarteil S."/>
            <person name="Calhoun S."/>
            <person name="Haridas S."/>
            <person name="Kuo A."/>
            <person name="Mondo S."/>
            <person name="Pangilinan J."/>
            <person name="Riley R."/>
            <person name="LaButti K."/>
            <person name="Andreopoulos B."/>
            <person name="Lipzen A."/>
            <person name="Chen C."/>
            <person name="Yan M."/>
            <person name="Daum C."/>
            <person name="Ng V."/>
            <person name="Clum A."/>
            <person name="Steindorff A."/>
            <person name="Ohm R.A."/>
            <person name="Martin F."/>
            <person name="Silar P."/>
            <person name="Natvig D.O."/>
            <person name="Lalanne C."/>
            <person name="Gautier V."/>
            <person name="Ament-Velasquez S.L."/>
            <person name="Kruys A."/>
            <person name="Hutchinson M.I."/>
            <person name="Powell A.J."/>
            <person name="Barry K."/>
            <person name="Miller A.N."/>
            <person name="Grigoriev I.V."/>
            <person name="Debuchy R."/>
            <person name="Gladieux P."/>
            <person name="Hiltunen Thoren M."/>
            <person name="Johannesson H."/>
        </authorList>
    </citation>
    <scope>NUCLEOTIDE SEQUENCE</scope>
    <source>
        <strain evidence="2">PSN324</strain>
    </source>
</reference>
<evidence type="ECO:0000256" key="1">
    <source>
        <dbReference type="SAM" id="MobiDB-lite"/>
    </source>
</evidence>
<sequence length="471" mass="53730">MPIVVEKLRIKAQADYRARISIDKLDAAHRDVLIRAINNVLATENAIFTYAQIIDGLPIADVAWDQRIQCLFGDHPLDGGHEELCLGALDKAREVCPQWDPALLTFDPRVVNAFQRAAPGTRMFNTRLIEMVAVALHQFGVLLHQMDFRMHQGDIEYMINWTMPKPAYARDDWEPMKPLPSIFNHSFYRDFVIYPEGVADMVGYWAEDRILGGVVLFDRDAELDANGDIVREPPNVYLHPSRAKVTFRVTQLLDWQQQALIDFLLAEPEPAAAPADKNAPQVPCPLPILVDDRNRTRVDPHEALVIRGIYRDIWERKPLDRNEWQKMIRRPQGTVDYPEIGLEGLVFNKNAGVPLPEGKLKRYLEGRESVPEGPTKRLFDEYKEYIGREKRVKLDEDEEGDVTGEAKAEVKEGEKKEDGKDEMRQRDDDHQTDEQEGGGKGEEEVVKGKEENIEEKEESAEGNAKEAKTTS</sequence>
<evidence type="ECO:0000313" key="3">
    <source>
        <dbReference type="Proteomes" id="UP001321749"/>
    </source>
</evidence>
<feature type="region of interest" description="Disordered" evidence="1">
    <location>
        <begin position="395"/>
        <end position="471"/>
    </location>
</feature>
<gene>
    <name evidence="2" type="ORF">QBC42DRAFT_172210</name>
</gene>
<comment type="caution">
    <text evidence="2">The sequence shown here is derived from an EMBL/GenBank/DDBJ whole genome shotgun (WGS) entry which is preliminary data.</text>
</comment>
<organism evidence="2 3">
    <name type="scientific">Cladorrhinum samala</name>
    <dbReference type="NCBI Taxonomy" id="585594"/>
    <lineage>
        <taxon>Eukaryota</taxon>
        <taxon>Fungi</taxon>
        <taxon>Dikarya</taxon>
        <taxon>Ascomycota</taxon>
        <taxon>Pezizomycotina</taxon>
        <taxon>Sordariomycetes</taxon>
        <taxon>Sordariomycetidae</taxon>
        <taxon>Sordariales</taxon>
        <taxon>Podosporaceae</taxon>
        <taxon>Cladorrhinum</taxon>
    </lineage>
</organism>
<accession>A0AAV9HTM2</accession>
<dbReference type="Proteomes" id="UP001321749">
    <property type="component" value="Unassembled WGS sequence"/>
</dbReference>
<proteinExistence type="predicted"/>
<evidence type="ECO:0000313" key="2">
    <source>
        <dbReference type="EMBL" id="KAK4464058.1"/>
    </source>
</evidence>